<protein>
    <recommendedName>
        <fullName evidence="3">F-box domain-containing protein</fullName>
    </recommendedName>
</protein>
<evidence type="ECO:0000313" key="2">
    <source>
        <dbReference type="Proteomes" id="UP001498398"/>
    </source>
</evidence>
<gene>
    <name evidence="1" type="ORF">VKT23_006869</name>
</gene>
<keyword evidence="2" id="KW-1185">Reference proteome</keyword>
<comment type="caution">
    <text evidence="1">The sequence shown here is derived from an EMBL/GenBank/DDBJ whole genome shotgun (WGS) entry which is preliminary data.</text>
</comment>
<dbReference type="InterPro" id="IPR032675">
    <property type="entry name" value="LRR_dom_sf"/>
</dbReference>
<dbReference type="SUPFAM" id="SSF52047">
    <property type="entry name" value="RNI-like"/>
    <property type="match status" value="1"/>
</dbReference>
<proteinExistence type="predicted"/>
<sequence length="471" mass="53405">MVQPQLPLELWLYIVQFIPEAVLRRQLLGVNRFFYEISMDLRYRQVELQTLKPATSKVISRLSDPHVGKRVRSLTVSPDFRFYGQTRPVSLLNRITSALYYTFRLQPVFRPEEEATKALINILPGLTNVTTFTIDSHSWGPHSGPDLPDFLQTAWSSFGSNLKKLSLRGHASSFHTIIQSKPSFPLLEELFLELIDNPLNPDRVCETKLMVTDVAPFINTLASQLITLTIWSWGTSDLSDFFLKLEEFPLLASFNLQTAFPKTFTIDPSGLARFLQKHCPTLERFVLRLNTAPSALQTLSEQTLGHWMKDCFAPVTFNRLRELHMYPTFQSEGMGALVLCIQRSQSTLTNLVVRDRYLDLGEVEMIVTSLSAGLQFLRLNVKSLTPELLDVVSGLSGLKSLSLFIGNVSSDFIGDMETRLYEHWKLENIGVWLSGSWLDGKVMRSISLSIPSLTSFWGTGTLDLEGYNELQ</sequence>
<evidence type="ECO:0008006" key="3">
    <source>
        <dbReference type="Google" id="ProtNLM"/>
    </source>
</evidence>
<reference evidence="1 2" key="1">
    <citation type="submission" date="2024-01" db="EMBL/GenBank/DDBJ databases">
        <title>A draft genome for the cacao thread blight pathogen Marasmiellus scandens.</title>
        <authorList>
            <person name="Baruah I.K."/>
            <person name="Leung J."/>
            <person name="Bukari Y."/>
            <person name="Amoako-Attah I."/>
            <person name="Meinhardt L.W."/>
            <person name="Bailey B.A."/>
            <person name="Cohen S.P."/>
        </authorList>
    </citation>
    <scope>NUCLEOTIDE SEQUENCE [LARGE SCALE GENOMIC DNA]</scope>
    <source>
        <strain evidence="1 2">GH-19</strain>
    </source>
</reference>
<dbReference type="Proteomes" id="UP001498398">
    <property type="component" value="Unassembled WGS sequence"/>
</dbReference>
<dbReference type="EMBL" id="JBANRG010000009">
    <property type="protein sequence ID" value="KAK7463521.1"/>
    <property type="molecule type" value="Genomic_DNA"/>
</dbReference>
<organism evidence="1 2">
    <name type="scientific">Marasmiellus scandens</name>
    <dbReference type="NCBI Taxonomy" id="2682957"/>
    <lineage>
        <taxon>Eukaryota</taxon>
        <taxon>Fungi</taxon>
        <taxon>Dikarya</taxon>
        <taxon>Basidiomycota</taxon>
        <taxon>Agaricomycotina</taxon>
        <taxon>Agaricomycetes</taxon>
        <taxon>Agaricomycetidae</taxon>
        <taxon>Agaricales</taxon>
        <taxon>Marasmiineae</taxon>
        <taxon>Omphalotaceae</taxon>
        <taxon>Marasmiellus</taxon>
    </lineage>
</organism>
<accession>A0ABR1JLX5</accession>
<name>A0ABR1JLX5_9AGAR</name>
<dbReference type="Gene3D" id="3.80.10.10">
    <property type="entry name" value="Ribonuclease Inhibitor"/>
    <property type="match status" value="1"/>
</dbReference>
<evidence type="ECO:0000313" key="1">
    <source>
        <dbReference type="EMBL" id="KAK7463521.1"/>
    </source>
</evidence>